<dbReference type="InterPro" id="IPR043595">
    <property type="entry name" value="FaeB/C/D"/>
</dbReference>
<evidence type="ECO:0000256" key="6">
    <source>
        <dbReference type="ARBA" id="ARBA00023277"/>
    </source>
</evidence>
<evidence type="ECO:0000313" key="8">
    <source>
        <dbReference type="EMBL" id="OIR23566.1"/>
    </source>
</evidence>
<evidence type="ECO:0000256" key="3">
    <source>
        <dbReference type="ARBA" id="ARBA00022651"/>
    </source>
</evidence>
<dbReference type="SUPFAM" id="SSF53474">
    <property type="entry name" value="alpha/beta-Hydrolases"/>
    <property type="match status" value="1"/>
</dbReference>
<organism evidence="8 9">
    <name type="scientific">Marine Group III euryarchaeote CG-Epi3</name>
    <dbReference type="NCBI Taxonomy" id="1888997"/>
    <lineage>
        <taxon>Archaea</taxon>
        <taxon>Methanobacteriati</taxon>
        <taxon>Thermoplasmatota</taxon>
        <taxon>Thermoplasmata</taxon>
        <taxon>Candidatus Thermoprofundales</taxon>
    </lineage>
</organism>
<comment type="subcellular location">
    <subcellularLocation>
        <location evidence="1">Secreted</location>
    </subcellularLocation>
</comment>
<dbReference type="AlphaFoldDB" id="A0A1J5UGY9"/>
<dbReference type="PANTHER" id="PTHR38050">
    <property type="match status" value="1"/>
</dbReference>
<dbReference type="Pfam" id="PF10503">
    <property type="entry name" value="Esterase_PHB"/>
    <property type="match status" value="1"/>
</dbReference>
<dbReference type="EMBL" id="MIYY01000003">
    <property type="protein sequence ID" value="OIR23566.1"/>
    <property type="molecule type" value="Genomic_DNA"/>
</dbReference>
<keyword evidence="2" id="KW-0964">Secreted</keyword>
<evidence type="ECO:0000256" key="7">
    <source>
        <dbReference type="ARBA" id="ARBA00023326"/>
    </source>
</evidence>
<dbReference type="Proteomes" id="UP000183138">
    <property type="component" value="Unassembled WGS sequence"/>
</dbReference>
<accession>A0A1J5UGY9</accession>
<evidence type="ECO:0000256" key="4">
    <source>
        <dbReference type="ARBA" id="ARBA00022729"/>
    </source>
</evidence>
<reference evidence="8 9" key="1">
    <citation type="submission" date="2016-08" db="EMBL/GenBank/DDBJ databases">
        <title>New Insights into Marine Group III Euryarchaeota, from dark to light.</title>
        <authorList>
            <person name="Haro-Moreno J.M."/>
            <person name="Rodriguez-Valera F."/>
            <person name="Lopez-Garcia P."/>
            <person name="Moreira D."/>
            <person name="Martin-Cuadrado A.B."/>
        </authorList>
    </citation>
    <scope>NUCLEOTIDE SEQUENCE [LARGE SCALE GENOMIC DNA]</scope>
    <source>
        <strain evidence="8">CG-Epi3</strain>
    </source>
</reference>
<dbReference type="GO" id="GO:0030600">
    <property type="term" value="F:feruloyl esterase activity"/>
    <property type="evidence" value="ECO:0007669"/>
    <property type="project" value="InterPro"/>
</dbReference>
<dbReference type="InterPro" id="IPR029058">
    <property type="entry name" value="AB_hydrolase_fold"/>
</dbReference>
<protein>
    <recommendedName>
        <fullName evidence="10">Phospholipase/carboxylesterase/thioesterase domain-containing protein</fullName>
    </recommendedName>
</protein>
<dbReference type="PANTHER" id="PTHR38050:SF2">
    <property type="entry name" value="FERULOYL ESTERASE C-RELATED"/>
    <property type="match status" value="1"/>
</dbReference>
<evidence type="ECO:0000256" key="2">
    <source>
        <dbReference type="ARBA" id="ARBA00022525"/>
    </source>
</evidence>
<evidence type="ECO:0008006" key="10">
    <source>
        <dbReference type="Google" id="ProtNLM"/>
    </source>
</evidence>
<keyword evidence="4" id="KW-0732">Signal</keyword>
<name>A0A1J5UGY9_9ARCH</name>
<dbReference type="GO" id="GO:0045493">
    <property type="term" value="P:xylan catabolic process"/>
    <property type="evidence" value="ECO:0007669"/>
    <property type="project" value="UniProtKB-KW"/>
</dbReference>
<evidence type="ECO:0000313" key="9">
    <source>
        <dbReference type="Proteomes" id="UP000183138"/>
    </source>
</evidence>
<evidence type="ECO:0000256" key="1">
    <source>
        <dbReference type="ARBA" id="ARBA00004613"/>
    </source>
</evidence>
<comment type="caution">
    <text evidence="8">The sequence shown here is derived from an EMBL/GenBank/DDBJ whole genome shotgun (WGS) entry which is preliminary data.</text>
</comment>
<dbReference type="GO" id="GO:0005576">
    <property type="term" value="C:extracellular region"/>
    <property type="evidence" value="ECO:0007669"/>
    <property type="project" value="UniProtKB-SubCell"/>
</dbReference>
<dbReference type="InterPro" id="IPR010126">
    <property type="entry name" value="Esterase_phb"/>
</dbReference>
<keyword evidence="6" id="KW-0119">Carbohydrate metabolism</keyword>
<gene>
    <name evidence="8" type="ORF">BEU00_02030</name>
</gene>
<keyword evidence="5" id="KW-0378">Hydrolase</keyword>
<proteinExistence type="predicted"/>
<sequence length="314" mass="35262">MNNKPTLFITFIILAANCGCLDFISGDDDSAKLWNAGLNKYCIEHGNNERCWLLYIPVNSNNDSPLVIDMHGSGDDAYQQYNTSRFSEISDRDSVVIAYPQGYDNLWNQTDGLCCGEEDDIGFILEMIEEIQITHPIDTNRIYASGWSNGCGMAQRLAVQASNTFTAAACMSMYQFATVPGDYSPIPFMEVHGLLDEIIHYPTAALTGIYFELYGEGVEDGAIQNLEEWADLNNCQGLFPEFFVIENDYDIRGYSDCENDAEVRLMTLFYAQHNPYINDDPVSDPGRGGGNPTEIPSTDIIWDFMKQYSKDTME</sequence>
<dbReference type="Gene3D" id="3.40.50.1820">
    <property type="entry name" value="alpha/beta hydrolase"/>
    <property type="match status" value="1"/>
</dbReference>
<evidence type="ECO:0000256" key="5">
    <source>
        <dbReference type="ARBA" id="ARBA00022801"/>
    </source>
</evidence>
<keyword evidence="3" id="KW-0858">Xylan degradation</keyword>
<keyword evidence="7" id="KW-0624">Polysaccharide degradation</keyword>